<reference evidence="1 2" key="1">
    <citation type="submission" date="2018-04" db="EMBL/GenBank/DDBJ databases">
        <authorList>
            <person name="Go L.Y."/>
            <person name="Mitchell J.A."/>
        </authorList>
    </citation>
    <scope>NUCLEOTIDE SEQUENCE [LARGE SCALE GENOMIC DNA]</scope>
    <source>
        <strain evidence="1">ULC066bin1</strain>
    </source>
</reference>
<dbReference type="SUPFAM" id="SSF52540">
    <property type="entry name" value="P-loop containing nucleoside triphosphate hydrolases"/>
    <property type="match status" value="1"/>
</dbReference>
<accession>A0A2W4WCT8</accession>
<organism evidence="1 2">
    <name type="scientific">Pseudanabaena frigida</name>
    <dbReference type="NCBI Taxonomy" id="945775"/>
    <lineage>
        <taxon>Bacteria</taxon>
        <taxon>Bacillati</taxon>
        <taxon>Cyanobacteriota</taxon>
        <taxon>Cyanophyceae</taxon>
        <taxon>Pseudanabaenales</taxon>
        <taxon>Pseudanabaenaceae</taxon>
        <taxon>Pseudanabaena</taxon>
    </lineage>
</organism>
<dbReference type="InterPro" id="IPR027417">
    <property type="entry name" value="P-loop_NTPase"/>
</dbReference>
<dbReference type="Gene3D" id="3.40.50.300">
    <property type="entry name" value="P-loop containing nucleotide triphosphate hydrolases"/>
    <property type="match status" value="1"/>
</dbReference>
<dbReference type="EMBL" id="QBML01000006">
    <property type="protein sequence ID" value="PZO42716.1"/>
    <property type="molecule type" value="Genomic_DNA"/>
</dbReference>
<dbReference type="Proteomes" id="UP000249467">
    <property type="component" value="Unassembled WGS sequence"/>
</dbReference>
<gene>
    <name evidence="1" type="ORF">DCF19_06695</name>
</gene>
<name>A0A2W4WCT8_9CYAN</name>
<evidence type="ECO:0000313" key="1">
    <source>
        <dbReference type="EMBL" id="PZO42716.1"/>
    </source>
</evidence>
<comment type="caution">
    <text evidence="1">The sequence shown here is derived from an EMBL/GenBank/DDBJ whole genome shotgun (WGS) entry which is preliminary data.</text>
</comment>
<dbReference type="AlphaFoldDB" id="A0A2W4WCT8"/>
<evidence type="ECO:0000313" key="2">
    <source>
        <dbReference type="Proteomes" id="UP000249467"/>
    </source>
</evidence>
<protein>
    <recommendedName>
        <fullName evidence="3">ATP-binding protein</fullName>
    </recommendedName>
</protein>
<reference evidence="1 2" key="2">
    <citation type="submission" date="2018-06" db="EMBL/GenBank/DDBJ databases">
        <title>Metagenomic assembly of (sub)arctic Cyanobacteria and their associated microbiome from non-axenic cultures.</title>
        <authorList>
            <person name="Baurain D."/>
        </authorList>
    </citation>
    <scope>NUCLEOTIDE SEQUENCE [LARGE SCALE GENOMIC DNA]</scope>
    <source>
        <strain evidence="1">ULC066bin1</strain>
    </source>
</reference>
<proteinExistence type="predicted"/>
<evidence type="ECO:0008006" key="3">
    <source>
        <dbReference type="Google" id="ProtNLM"/>
    </source>
</evidence>
<sequence>MINNPFLPQRLVGRQTELEQISQILLADGDLLIAGVAGSGRRTLVKWAARKAGARVITLDCLRATDGNRFLQLLAESLLIAFDRPEELLKLQQLLKEQPVTFDPSEQIKPRISWKLSSTAIWSLFQNLLSLPQQMAEWLDCRVAIILHNFTHIRSWDRKGEWEEYLRREIQLQSRVSYALIATVPEPWMHKLSLHVVELPPLSNAELCEWLEPTMESKGIRFDPHPSTQIPSHLANHYPTSIELFTEYVQGNLSDAIALTRRIWLDCLTQVNSEPHPEFLIQPHHVHRNMLALIEDLAPTFESLIMLLPPSQVRVLESLAIDPTVSPHSREYIQKHQLSKGGSLQGALDSLEQKGLVYGAKYGYRIALPTLQFWLKLRLG</sequence>